<name>A0ABU9DII4_9BACL</name>
<organism evidence="2 3">
    <name type="scientific">Paenibacillus filicis</name>
    <dbReference type="NCBI Taxonomy" id="669464"/>
    <lineage>
        <taxon>Bacteria</taxon>
        <taxon>Bacillati</taxon>
        <taxon>Bacillota</taxon>
        <taxon>Bacilli</taxon>
        <taxon>Bacillales</taxon>
        <taxon>Paenibacillaceae</taxon>
        <taxon>Paenibacillus</taxon>
    </lineage>
</organism>
<evidence type="ECO:0000313" key="2">
    <source>
        <dbReference type="EMBL" id="MEK8128677.1"/>
    </source>
</evidence>
<keyword evidence="3" id="KW-1185">Reference proteome</keyword>
<reference evidence="2 3" key="1">
    <citation type="submission" date="2024-04" db="EMBL/GenBank/DDBJ databases">
        <title>draft genome sequnece of Paenibacillus filicis.</title>
        <authorList>
            <person name="Kim D.-U."/>
        </authorList>
    </citation>
    <scope>NUCLEOTIDE SEQUENCE [LARGE SCALE GENOMIC DNA]</scope>
    <source>
        <strain evidence="2 3">KACC14197</strain>
    </source>
</reference>
<proteinExistence type="predicted"/>
<dbReference type="InterPro" id="IPR006528">
    <property type="entry name" value="Phage_head_morphogenesis_dom"/>
</dbReference>
<evidence type="ECO:0000313" key="3">
    <source>
        <dbReference type="Proteomes" id="UP001469365"/>
    </source>
</evidence>
<protein>
    <submittedName>
        <fullName evidence="2">Phage minor head protein</fullName>
    </submittedName>
</protein>
<comment type="caution">
    <text evidence="2">The sequence shown here is derived from an EMBL/GenBank/DDBJ whole genome shotgun (WGS) entry which is preliminary data.</text>
</comment>
<evidence type="ECO:0000259" key="1">
    <source>
        <dbReference type="Pfam" id="PF04233"/>
    </source>
</evidence>
<dbReference type="Proteomes" id="UP001469365">
    <property type="component" value="Unassembled WGS sequence"/>
</dbReference>
<dbReference type="EMBL" id="JBBPCC010000006">
    <property type="protein sequence ID" value="MEK8128677.1"/>
    <property type="molecule type" value="Genomic_DNA"/>
</dbReference>
<gene>
    <name evidence="2" type="ORF">WMW72_12240</name>
</gene>
<dbReference type="NCBIfam" id="TIGR01641">
    <property type="entry name" value="phageSPP1_gp7"/>
    <property type="match status" value="1"/>
</dbReference>
<sequence length="253" mass="28568">MKHLDGLLDGLEDSAEVTRVIRRFAESKMFASYARASATKMVTSLFTDAGRTWRQAARKNSQGRRIYEALQRELNGRLGLDVRMQIERNAALIKSLPLDAAKQVNEKILSDTLKGIRASSVAEQIRKMFPGVAATKASLIARTETSKTATALTEARCQALGLDWYVWRTSEDQRVRDSHNLMSIVLCRWSDPPNPEALDGESRTFGHYHPGGIFNCRCYAEPVIDLDLITWPAKVYYGGRLQRMSRKQFEQIA</sequence>
<accession>A0ABU9DII4</accession>
<dbReference type="RefSeq" id="WP_341415784.1">
    <property type="nucleotide sequence ID" value="NZ_JBBPCC010000006.1"/>
</dbReference>
<feature type="domain" description="Phage head morphogenesis" evidence="1">
    <location>
        <begin position="103"/>
        <end position="219"/>
    </location>
</feature>
<dbReference type="Pfam" id="PF04233">
    <property type="entry name" value="Phage_Mu_F"/>
    <property type="match status" value="1"/>
</dbReference>